<dbReference type="STRING" id="4097.A0A1S4ANA8"/>
<dbReference type="InterPro" id="IPR036396">
    <property type="entry name" value="Cyt_P450_sf"/>
</dbReference>
<comment type="cofactor">
    <cofactor evidence="1">
        <name>heme</name>
        <dbReference type="ChEBI" id="CHEBI:30413"/>
    </cofactor>
</comment>
<dbReference type="InterPro" id="IPR001128">
    <property type="entry name" value="Cyt_P450"/>
</dbReference>
<evidence type="ECO:0000256" key="2">
    <source>
        <dbReference type="ARBA" id="ARBA00010617"/>
    </source>
</evidence>
<keyword evidence="5" id="KW-0408">Iron</keyword>
<evidence type="ECO:0000256" key="3">
    <source>
        <dbReference type="ARBA" id="ARBA00022723"/>
    </source>
</evidence>
<evidence type="ECO:0000256" key="5">
    <source>
        <dbReference type="ARBA" id="ARBA00023004"/>
    </source>
</evidence>
<dbReference type="RefSeq" id="XP_016478146.1">
    <property type="nucleotide sequence ID" value="XM_016622660.1"/>
</dbReference>
<dbReference type="OMA" id="PGCLAKE"/>
<dbReference type="Proteomes" id="UP000790787">
    <property type="component" value="Chromosome 18"/>
</dbReference>
<evidence type="ECO:0000256" key="4">
    <source>
        <dbReference type="ARBA" id="ARBA00023002"/>
    </source>
</evidence>
<dbReference type="GeneID" id="107799540"/>
<evidence type="ECO:0000313" key="6">
    <source>
        <dbReference type="Proteomes" id="UP000790787"/>
    </source>
</evidence>
<reference evidence="7" key="2">
    <citation type="submission" date="2025-08" db="UniProtKB">
        <authorList>
            <consortium name="RefSeq"/>
        </authorList>
    </citation>
    <scope>IDENTIFICATION</scope>
</reference>
<name>A0A1S4ANA8_TOBAC</name>
<keyword evidence="4" id="KW-0560">Oxidoreductase</keyword>
<dbReference type="Pfam" id="PF00067">
    <property type="entry name" value="p450"/>
    <property type="match status" value="1"/>
</dbReference>
<dbReference type="KEGG" id="nta:107799540"/>
<dbReference type="PANTHER" id="PTHR24296">
    <property type="entry name" value="CYTOCHROME P450"/>
    <property type="match status" value="1"/>
</dbReference>
<comment type="similarity">
    <text evidence="2">Belongs to the cytochrome P450 family.</text>
</comment>
<dbReference type="OrthoDB" id="1938411at2759"/>
<reference evidence="6" key="1">
    <citation type="journal article" date="2014" name="Nat. Commun.">
        <title>The tobacco genome sequence and its comparison with those of tomato and potato.</title>
        <authorList>
            <person name="Sierro N."/>
            <person name="Battey J.N."/>
            <person name="Ouadi S."/>
            <person name="Bakaher N."/>
            <person name="Bovet L."/>
            <person name="Willig A."/>
            <person name="Goepfert S."/>
            <person name="Peitsch M.C."/>
            <person name="Ivanov N.V."/>
        </authorList>
    </citation>
    <scope>NUCLEOTIDE SEQUENCE [LARGE SCALE GENOMIC DNA]</scope>
</reference>
<sequence>MYSTKQKLVLLVVVITIKLSETERDDHNRDGAFPCGHKSSEHHQFPIKSYPLLGCTLSLIKNRHRVIDWTTELLAKSSSATITLTGLFGRSCIYTSNPSNVQHIIKTRFHFYQKDVILRRSLLDLLGNGIFLVDGAKWKFQRQLMSRELKASTFHQLVKTVTMKEFSSRLLPLFSSAIEEDHVLDLQDIFRRFTFDMVCQVAFGYDPHYLLPSLVLLNTPLADAYRTAINISMGRCICPPLLWKVKKLLNI</sequence>
<evidence type="ECO:0000256" key="1">
    <source>
        <dbReference type="ARBA" id="ARBA00001971"/>
    </source>
</evidence>
<accession>A0A1S4ANA8</accession>
<organism evidence="6 7">
    <name type="scientific">Nicotiana tabacum</name>
    <name type="common">Common tobacco</name>
    <dbReference type="NCBI Taxonomy" id="4097"/>
    <lineage>
        <taxon>Eukaryota</taxon>
        <taxon>Viridiplantae</taxon>
        <taxon>Streptophyta</taxon>
        <taxon>Embryophyta</taxon>
        <taxon>Tracheophyta</taxon>
        <taxon>Spermatophyta</taxon>
        <taxon>Magnoliopsida</taxon>
        <taxon>eudicotyledons</taxon>
        <taxon>Gunneridae</taxon>
        <taxon>Pentapetalae</taxon>
        <taxon>asterids</taxon>
        <taxon>lamiids</taxon>
        <taxon>Solanales</taxon>
        <taxon>Solanaceae</taxon>
        <taxon>Nicotianoideae</taxon>
        <taxon>Nicotianeae</taxon>
        <taxon>Nicotiana</taxon>
    </lineage>
</organism>
<dbReference type="GO" id="GO:0020037">
    <property type="term" value="F:heme binding"/>
    <property type="evidence" value="ECO:0007669"/>
    <property type="project" value="InterPro"/>
</dbReference>
<dbReference type="Gene3D" id="1.10.630.10">
    <property type="entry name" value="Cytochrome P450"/>
    <property type="match status" value="1"/>
</dbReference>
<dbReference type="AlphaFoldDB" id="A0A1S4ANA8"/>
<keyword evidence="3" id="KW-0479">Metal-binding</keyword>
<keyword evidence="6" id="KW-1185">Reference proteome</keyword>
<evidence type="ECO:0000313" key="7">
    <source>
        <dbReference type="RefSeq" id="XP_016478146.1"/>
    </source>
</evidence>
<dbReference type="SUPFAM" id="SSF48264">
    <property type="entry name" value="Cytochrome P450"/>
    <property type="match status" value="1"/>
</dbReference>
<dbReference type="GO" id="GO:0016705">
    <property type="term" value="F:oxidoreductase activity, acting on paired donors, with incorporation or reduction of molecular oxygen"/>
    <property type="evidence" value="ECO:0007669"/>
    <property type="project" value="InterPro"/>
</dbReference>
<protein>
    <submittedName>
        <fullName evidence="7">Cytochrome P450 94A1-like</fullName>
    </submittedName>
</protein>
<dbReference type="PaxDb" id="4097-A0A1S4ANA8"/>
<dbReference type="GO" id="GO:0005506">
    <property type="term" value="F:iron ion binding"/>
    <property type="evidence" value="ECO:0007669"/>
    <property type="project" value="InterPro"/>
</dbReference>
<proteinExistence type="inferred from homology"/>
<dbReference type="GO" id="GO:0004497">
    <property type="term" value="F:monooxygenase activity"/>
    <property type="evidence" value="ECO:0007669"/>
    <property type="project" value="InterPro"/>
</dbReference>
<gene>
    <name evidence="7" type="primary">LOC107799540</name>
</gene>